<comment type="caution">
    <text evidence="1">The sequence shown here is derived from an EMBL/GenBank/DDBJ whole genome shotgun (WGS) entry which is preliminary data.</text>
</comment>
<evidence type="ECO:0000313" key="1">
    <source>
        <dbReference type="EMBL" id="KKL45111.1"/>
    </source>
</evidence>
<name>A0A0F9CUG6_9ZZZZ</name>
<dbReference type="AlphaFoldDB" id="A0A0F9CUG6"/>
<organism evidence="1">
    <name type="scientific">marine sediment metagenome</name>
    <dbReference type="NCBI Taxonomy" id="412755"/>
    <lineage>
        <taxon>unclassified sequences</taxon>
        <taxon>metagenomes</taxon>
        <taxon>ecological metagenomes</taxon>
    </lineage>
</organism>
<accession>A0A0F9CUG6</accession>
<proteinExistence type="predicted"/>
<feature type="non-terminal residue" evidence="1">
    <location>
        <position position="1"/>
    </location>
</feature>
<protein>
    <submittedName>
        <fullName evidence="1">Uncharacterized protein</fullName>
    </submittedName>
</protein>
<sequence length="551" mass="59463">AGNRLRLYAGGDVVSLLIKGVTKLSELVIDANKDWAIKGIDSLSYVIIEDGADHYMRLPSLTTAQRDGLAAAVGMTIWNSDNTQIEKYDGSDWGAMGMSGVSVRKNTQMPVVGSRPQLNFMEGADIDIQVADNPSDDEIDISISAKYPTRFKTFIPSDAVLPGADMPALATVTGTNFAYDVLDFDPTSEEFCYWDSFLTPDYLSENIVVDIFWISAAAAGDVVFGMSVLGRENGEAFDAALGVERTVTTPTGGAGVLNISRIATFSPNWSPKDNIVFKLARKAADGADTIDANDVRVLKAIVSYTAEFSQAFYPLAEPIELTLTASDAWTDMDVSAHIPAGATGVILHIEHRRVSVDNFGLRKKGSTDNRINNMWDESHMWAMIGVDEARQFQYYAGFHSEMDIYLVGYTATGVIFFDNAVQKVPGGFGAWTDVDVSAECPNAIGVIIELVDASAGGKACCVRKNGSTLETKWGITRSHAWAITGVDGAQKYEAWGTDASATFYVVGYITEGAVFPANGVDKTPGNVNVWETVDCSVQAPSAVMLFFLSMQ</sequence>
<reference evidence="1" key="1">
    <citation type="journal article" date="2015" name="Nature">
        <title>Complex archaea that bridge the gap between prokaryotes and eukaryotes.</title>
        <authorList>
            <person name="Spang A."/>
            <person name="Saw J.H."/>
            <person name="Jorgensen S.L."/>
            <person name="Zaremba-Niedzwiedzka K."/>
            <person name="Martijn J."/>
            <person name="Lind A.E."/>
            <person name="van Eijk R."/>
            <person name="Schleper C."/>
            <person name="Guy L."/>
            <person name="Ettema T.J."/>
        </authorList>
    </citation>
    <scope>NUCLEOTIDE SEQUENCE</scope>
</reference>
<feature type="non-terminal residue" evidence="1">
    <location>
        <position position="551"/>
    </location>
</feature>
<dbReference type="EMBL" id="LAZR01034507">
    <property type="protein sequence ID" value="KKL45111.1"/>
    <property type="molecule type" value="Genomic_DNA"/>
</dbReference>
<gene>
    <name evidence="1" type="ORF">LCGC14_2358950</name>
</gene>